<comment type="caution">
    <text evidence="2">The sequence shown here is derived from an EMBL/GenBank/DDBJ whole genome shotgun (WGS) entry which is preliminary data.</text>
</comment>
<dbReference type="EMBL" id="JAAFZH010000013">
    <property type="protein sequence ID" value="NDU97880.1"/>
    <property type="molecule type" value="Genomic_DNA"/>
</dbReference>
<proteinExistence type="predicted"/>
<protein>
    <recommendedName>
        <fullName evidence="1">Lantibiotic dehydratase N-terminal domain-containing protein</fullName>
    </recommendedName>
</protein>
<gene>
    <name evidence="2" type="ORF">GK108_23545</name>
</gene>
<dbReference type="Proteomes" id="UP000474175">
    <property type="component" value="Unassembled WGS sequence"/>
</dbReference>
<evidence type="ECO:0000313" key="2">
    <source>
        <dbReference type="EMBL" id="NDU97880.1"/>
    </source>
</evidence>
<accession>A0A6L9LBQ0</accession>
<dbReference type="Pfam" id="PF04738">
    <property type="entry name" value="Lant_dehydr_N"/>
    <property type="match status" value="2"/>
</dbReference>
<feature type="domain" description="Lantibiotic dehydratase N-terminal" evidence="1">
    <location>
        <begin position="557"/>
        <end position="768"/>
    </location>
</feature>
<evidence type="ECO:0000259" key="1">
    <source>
        <dbReference type="Pfam" id="PF04738"/>
    </source>
</evidence>
<sequence>MPIPHKPKLLSPVLLRVAGLSIDVLDGLRAPVITYRLQQHDQLLQRLQCNKEPLLTNLFSFIENDCPAGKPQQQVQQIRRDLHNDRSVRPKDLDQAARYLPATLLLQLMTYIMNRQRLERYVTTTAKLYRQQAILGRQHFQRLIGDVSFQRGLAFSSLSLLRHIAAYQQTNPANFRKDDFQIENGLLRYLSRAATKTTPYSTLTQLATVPIHIGESQPWKSGPARSHIRLSVRLLGVFDAMLRSNRRLCEQWTVTVNPSALITDDKLSYIRQTDGQVSCVRMAANPVLRWVVRSRYITWTYKEWVSQIQQRFRSTNQEASQYIAKLIELGLLHHLLPVSATDPDWAVRLHDWLISHRWLSARFVDSQLTLLNALRATADTLPVATSTQRLSLLLKAQGVLAEHVAQLSQPPTTDFWPLRPEQLFFEDVTRSLQGHLPKPAMKRLTTSLDRLVSHIAEAYVPPSNSLVELFKTTFPATESVPVTTFFSAYLSQSNTLSNSERIPAEYVATWKQWAANGLNGKVVHLNSDWIGATSGKVASQAVFWQHWLDKQGQLWAAVNELAGGFGRLYGRFLPYFSHTLTHELNRKNRDVTATDYVLVEATDDHYHNANFHPRLVDGAILTPAGHWSADSGQKIPLNELTVSLSEDGTRLELWHRSSRKRVHVVDMGFQASRSRLYSFLCLFRPVPELSLTLFTSVINQWYESQQPAESVRIWPRIVLDSRLIIQRQTWWLPVGTETTLPVDGNAFTFFRTTYHWQQRHQLPDEVFVSLPGAPNADDHKPQYIRFDNPLLVDLFRRLVRKAVAANALLKVVEMRPTSDELLRIDGQRYAVESVPQWYGITPDSFPSPPAPLPNWERGAVPV</sequence>
<keyword evidence="3" id="KW-1185">Reference proteome</keyword>
<reference evidence="2 3" key="1">
    <citation type="submission" date="2020-02" db="EMBL/GenBank/DDBJ databases">
        <title>Draft genome sequence of two Spirosoma agri KCTC 52727 and Spirosoma terrae KCTC 52035.</title>
        <authorList>
            <person name="Rojas J."/>
            <person name="Ambika Manirajan B."/>
            <person name="Suarez C."/>
            <person name="Ratering S."/>
            <person name="Schnell S."/>
        </authorList>
    </citation>
    <scope>NUCLEOTIDE SEQUENCE [LARGE SCALE GENOMIC DNA]</scope>
    <source>
        <strain evidence="2 3">KCTC 52035</strain>
    </source>
</reference>
<feature type="domain" description="Lantibiotic dehydratase N-terminal" evidence="1">
    <location>
        <begin position="148"/>
        <end position="388"/>
    </location>
</feature>
<evidence type="ECO:0000313" key="3">
    <source>
        <dbReference type="Proteomes" id="UP000474175"/>
    </source>
</evidence>
<name>A0A6L9LBQ0_9BACT</name>
<dbReference type="RefSeq" id="WP_163953770.1">
    <property type="nucleotide sequence ID" value="NZ_JAAFZH010000013.1"/>
</dbReference>
<dbReference type="AlphaFoldDB" id="A0A6L9LBQ0"/>
<organism evidence="2 3">
    <name type="scientific">Spirosoma terrae</name>
    <dbReference type="NCBI Taxonomy" id="1968276"/>
    <lineage>
        <taxon>Bacteria</taxon>
        <taxon>Pseudomonadati</taxon>
        <taxon>Bacteroidota</taxon>
        <taxon>Cytophagia</taxon>
        <taxon>Cytophagales</taxon>
        <taxon>Cytophagaceae</taxon>
        <taxon>Spirosoma</taxon>
    </lineage>
</organism>
<dbReference type="InterPro" id="IPR006827">
    <property type="entry name" value="Lant_deHydtase_N"/>
</dbReference>